<dbReference type="AlphaFoldDB" id="A0A0A1U711"/>
<organism evidence="1 2">
    <name type="scientific">Entamoeba invadens IP1</name>
    <dbReference type="NCBI Taxonomy" id="370355"/>
    <lineage>
        <taxon>Eukaryota</taxon>
        <taxon>Amoebozoa</taxon>
        <taxon>Evosea</taxon>
        <taxon>Archamoebae</taxon>
        <taxon>Mastigamoebida</taxon>
        <taxon>Entamoebidae</taxon>
        <taxon>Entamoeba</taxon>
    </lineage>
</organism>
<sequence length="303" mass="34454">MLAVTSSENHFLSIHNKLKQSDNFVKILQPLAKHLDDLVYSFKTLKINWATLPTPSEENSQTVIDSTLLLINNFIDMSDTFITIDWTSKNLYNSEIALAVSGILLKDLLIIFYYFNLNFSVVINNIYNYLGIAYNKTVECIGKYDSCVQFFTNILKSQSLFDKENLPALHFSQITPLINFAKRWIRCKSNPEKRGDVDTEIDEFVKTFMGDSKTNLVSIKSLLSQEFCKPCTHQKARPTSISTFDSLITNTDSPIFHETCTSPFRSHSTQNVPQSPDITKGKLRLRVKNTPSPVMKIGETSIL</sequence>
<keyword evidence="2" id="KW-1185">Reference proteome</keyword>
<dbReference type="RefSeq" id="XP_004256881.1">
    <property type="nucleotide sequence ID" value="XM_004256833.1"/>
</dbReference>
<accession>A0A0A1U711</accession>
<name>A0A0A1U711_ENTIV</name>
<reference evidence="1 2" key="1">
    <citation type="submission" date="2012-10" db="EMBL/GenBank/DDBJ databases">
        <authorList>
            <person name="Zafar N."/>
            <person name="Inman J."/>
            <person name="Hall N."/>
            <person name="Lorenzi H."/>
            <person name="Caler E."/>
        </authorList>
    </citation>
    <scope>NUCLEOTIDE SEQUENCE [LARGE SCALE GENOMIC DNA]</scope>
    <source>
        <strain evidence="1 2">IP1</strain>
    </source>
</reference>
<evidence type="ECO:0000313" key="1">
    <source>
        <dbReference type="EMBL" id="ELP90110.1"/>
    </source>
</evidence>
<dbReference type="Proteomes" id="UP000014680">
    <property type="component" value="Unassembled WGS sequence"/>
</dbReference>
<dbReference type="VEuPathDB" id="AmoebaDB:EIN_405240"/>
<dbReference type="KEGG" id="eiv:EIN_405240"/>
<dbReference type="EMBL" id="KB206537">
    <property type="protein sequence ID" value="ELP90110.1"/>
    <property type="molecule type" value="Genomic_DNA"/>
</dbReference>
<dbReference type="GeneID" id="14889065"/>
<proteinExistence type="predicted"/>
<protein>
    <submittedName>
        <fullName evidence="1">Uncharacterized protein</fullName>
    </submittedName>
</protein>
<gene>
    <name evidence="1" type="ORF">EIN_405240</name>
</gene>
<evidence type="ECO:0000313" key="2">
    <source>
        <dbReference type="Proteomes" id="UP000014680"/>
    </source>
</evidence>